<accession>A0AA42H0Z6</accession>
<dbReference type="EMBL" id="JAODYY010000015">
    <property type="protein sequence ID" value="MDH0126661.1"/>
    <property type="molecule type" value="Genomic_DNA"/>
</dbReference>
<evidence type="ECO:0000256" key="1">
    <source>
        <dbReference type="SAM" id="MobiDB-lite"/>
    </source>
</evidence>
<feature type="region of interest" description="Disordered" evidence="1">
    <location>
        <begin position="23"/>
        <end position="48"/>
    </location>
</feature>
<comment type="caution">
    <text evidence="2">The sequence shown here is derived from an EMBL/GenBank/DDBJ whole genome shotgun (WGS) entry which is preliminary data.</text>
</comment>
<dbReference type="Proteomes" id="UP001158087">
    <property type="component" value="Unassembled WGS sequence"/>
</dbReference>
<protein>
    <submittedName>
        <fullName evidence="2">Uncharacterized protein</fullName>
    </submittedName>
</protein>
<name>A0AA42H0Z6_9HYPH</name>
<organism evidence="2 3">
    <name type="scientific">Brucella intermedia GD04153</name>
    <dbReference type="NCBI Taxonomy" id="2975438"/>
    <lineage>
        <taxon>Bacteria</taxon>
        <taxon>Pseudomonadati</taxon>
        <taxon>Pseudomonadota</taxon>
        <taxon>Alphaproteobacteria</taxon>
        <taxon>Hyphomicrobiales</taxon>
        <taxon>Brucellaceae</taxon>
        <taxon>Brucella/Ochrobactrum group</taxon>
        <taxon>Brucella</taxon>
    </lineage>
</organism>
<dbReference type="AlphaFoldDB" id="A0AA42H0Z6"/>
<evidence type="ECO:0000313" key="2">
    <source>
        <dbReference type="EMBL" id="MDH0126661.1"/>
    </source>
</evidence>
<gene>
    <name evidence="2" type="ORF">N7376_22045</name>
</gene>
<proteinExistence type="predicted"/>
<evidence type="ECO:0000313" key="3">
    <source>
        <dbReference type="Proteomes" id="UP001158087"/>
    </source>
</evidence>
<reference evidence="2" key="1">
    <citation type="submission" date="2022-09" db="EMBL/GenBank/DDBJ databases">
        <title>Intensive care unit water sources are persistently colonized with multi-drug resistant bacteria and are the site of extensive horizontal gene transfer of antibiotic resistance genes.</title>
        <authorList>
            <person name="Diorio-Toth L."/>
        </authorList>
    </citation>
    <scope>NUCLEOTIDE SEQUENCE</scope>
    <source>
        <strain evidence="2">GD04153</strain>
    </source>
</reference>
<sequence length="260" mass="30008">MTELEIIDLFIRAAAIDQKLPNDAKPKKLRGQRLPGMSPLTEDEQRGWSHKADREIVLQRQGKKMRIGTASKLHRDDEGPFKDWWMAFWESDEISRKDVSDWELAMNLIALSASPENRRCLWAWSRAKAGCLFVQVKNRAGKVRVEKASFAKWCRLEGIHEETGRRRKDRAIAIINQHLVRDGSPNVESGHSWVLPIGPEFEHIPDTVAVDAPPSKEMVRFERDAETEAAKREQIFKWEDETTKSNRLKARLRKQFMAAA</sequence>